<name>A0A9Q9EI42_9PEZI</name>
<accession>A0A9Q9EI42</accession>
<gene>
    <name evidence="2" type="ORF">Slin15195_G039460</name>
</gene>
<keyword evidence="3" id="KW-1185">Reference proteome</keyword>
<feature type="region of interest" description="Disordered" evidence="1">
    <location>
        <begin position="152"/>
        <end position="175"/>
    </location>
</feature>
<dbReference type="PANTHER" id="PTHR47784:SF5">
    <property type="entry name" value="STEROL UPTAKE CONTROL PROTEIN 2"/>
    <property type="match status" value="1"/>
</dbReference>
<dbReference type="OrthoDB" id="416217at2759"/>
<dbReference type="GO" id="GO:0001228">
    <property type="term" value="F:DNA-binding transcription activator activity, RNA polymerase II-specific"/>
    <property type="evidence" value="ECO:0007669"/>
    <property type="project" value="TreeGrafter"/>
</dbReference>
<evidence type="ECO:0000313" key="2">
    <source>
        <dbReference type="EMBL" id="USW50627.1"/>
    </source>
</evidence>
<protein>
    <recommendedName>
        <fullName evidence="4">C2H2-type domain-containing protein</fullName>
    </recommendedName>
</protein>
<reference evidence="2" key="1">
    <citation type="submission" date="2022-06" db="EMBL/GenBank/DDBJ databases">
        <title>Complete genome sequences of two strains of the flax pathogen Septoria linicola.</title>
        <authorList>
            <person name="Lapalu N."/>
            <person name="Simon A."/>
            <person name="Demenou B."/>
            <person name="Paumier D."/>
            <person name="Guillot M.-P."/>
            <person name="Gout L."/>
            <person name="Valade R."/>
        </authorList>
    </citation>
    <scope>NUCLEOTIDE SEQUENCE</scope>
    <source>
        <strain evidence="2">SE15195</strain>
    </source>
</reference>
<organism evidence="2 3">
    <name type="scientific">Septoria linicola</name>
    <dbReference type="NCBI Taxonomy" id="215465"/>
    <lineage>
        <taxon>Eukaryota</taxon>
        <taxon>Fungi</taxon>
        <taxon>Dikarya</taxon>
        <taxon>Ascomycota</taxon>
        <taxon>Pezizomycotina</taxon>
        <taxon>Dothideomycetes</taxon>
        <taxon>Dothideomycetidae</taxon>
        <taxon>Mycosphaerellales</taxon>
        <taxon>Mycosphaerellaceae</taxon>
        <taxon>Septoria</taxon>
    </lineage>
</organism>
<evidence type="ECO:0000313" key="3">
    <source>
        <dbReference type="Proteomes" id="UP001056384"/>
    </source>
</evidence>
<proteinExistence type="predicted"/>
<dbReference type="Pfam" id="PF12013">
    <property type="entry name" value="OrsD"/>
    <property type="match status" value="1"/>
</dbReference>
<dbReference type="EMBL" id="CP099420">
    <property type="protein sequence ID" value="USW50627.1"/>
    <property type="molecule type" value="Genomic_DNA"/>
</dbReference>
<dbReference type="AlphaFoldDB" id="A0A9Q9EI42"/>
<dbReference type="InterPro" id="IPR053157">
    <property type="entry name" value="Sterol_Uptake_Regulator"/>
</dbReference>
<evidence type="ECO:0000256" key="1">
    <source>
        <dbReference type="SAM" id="MobiDB-lite"/>
    </source>
</evidence>
<dbReference type="Proteomes" id="UP001056384">
    <property type="component" value="Chromosome 3"/>
</dbReference>
<dbReference type="InterPro" id="IPR022698">
    <property type="entry name" value="OrsD"/>
</dbReference>
<evidence type="ECO:0008006" key="4">
    <source>
        <dbReference type="Google" id="ProtNLM"/>
    </source>
</evidence>
<sequence>MPPNGEAMAAPQNPTDLLKHYDCYGVIICKPCAFAIQPSALASHLLKHQIYRSERRKLMSQLAHLKLKDPADVVDPAPMSAHVPELQVYKGLRCLHEDCQHICASEKRMSQHWSDVHGERESKNVVTRPAWLQTFFRGNKIRYFEISGPANGTLSTTSSPASNGLSTTPHTDMDSTVNADTIQHLDMDSLRYLLHFTEHTSNTLPRTRAESTWFWSSSIPHEALKHPFLMHGILGLSAFHLARTTLDPVQSAYHHQASVRYQAASLADFRETTRRPDVSNAVALIAYSRLIGIQRCTSTIDDDYKTNWITEFMYLIRGSVECTISLQQYLPHGCDFKLPYDELEGLARLDDEAAISRDAKNVGNIPPVMLQRLDQLPAQMSKILPPPTLSEMQDIQACLEACTALIAAYARSYSASSSGEAFSPGGPDSEAVRAIWNGFESWTRTVSDHYILLLEQYHGPALVILAHFLVLVKRFEERYWYVKSIPGRMIQIIEHKLDDIFKPFVSDLYNILD</sequence>
<dbReference type="PANTHER" id="PTHR47784">
    <property type="entry name" value="STEROL UPTAKE CONTROL PROTEIN 2"/>
    <property type="match status" value="1"/>
</dbReference>